<comment type="caution">
    <text evidence="8">The sequence shown here is derived from an EMBL/GenBank/DDBJ whole genome shotgun (WGS) entry which is preliminary data.</text>
</comment>
<sequence length="254" mass="28426">MHPIQINVGWRIRGRPLLQDVSFEVQAGETLGLIGPNGSGKTTLLRLLAGLEKLKQGTVYLDHRDMSRMSRREVARTVAFVEQQVSTEERINVYQAVSLGRTPFLSPLRPWALEDEQIVACALHDVGMSQLANRAWHTLSGGERQRAHIARALAQQPEILLLDEPTNHLDIRHQLSLLQLVEHLPVTVIVALHDLNQAMMCDRVGVMEDGRLVDIGMPRTVLTAARLRQTFGVHVDILQAPGEANTVMRFRQAL</sequence>
<keyword evidence="5" id="KW-1278">Translocase</keyword>
<evidence type="ECO:0000256" key="1">
    <source>
        <dbReference type="ARBA" id="ARBA00005417"/>
    </source>
</evidence>
<dbReference type="Gene3D" id="3.40.50.300">
    <property type="entry name" value="P-loop containing nucleotide triphosphate hydrolases"/>
    <property type="match status" value="1"/>
</dbReference>
<dbReference type="AlphaFoldDB" id="A0A640W9Z6"/>
<dbReference type="CDD" id="cd03214">
    <property type="entry name" value="ABC_Iron-Siderophores_B12_Hemin"/>
    <property type="match status" value="1"/>
</dbReference>
<dbReference type="PANTHER" id="PTHR42794:SF1">
    <property type="entry name" value="HEMIN IMPORT ATP-BINDING PROTEIN HMUV"/>
    <property type="match status" value="1"/>
</dbReference>
<dbReference type="InterPro" id="IPR003593">
    <property type="entry name" value="AAA+_ATPase"/>
</dbReference>
<dbReference type="Proteomes" id="UP000466024">
    <property type="component" value="Unassembled WGS sequence"/>
</dbReference>
<keyword evidence="4 8" id="KW-0067">ATP-binding</keyword>
<dbReference type="PROSITE" id="PS50893">
    <property type="entry name" value="ABC_TRANSPORTER_2"/>
    <property type="match status" value="1"/>
</dbReference>
<organism evidence="8 9">
    <name type="scientific">Salinicola corii</name>
    <dbReference type="NCBI Taxonomy" id="2606937"/>
    <lineage>
        <taxon>Bacteria</taxon>
        <taxon>Pseudomonadati</taxon>
        <taxon>Pseudomonadota</taxon>
        <taxon>Gammaproteobacteria</taxon>
        <taxon>Oceanospirillales</taxon>
        <taxon>Halomonadaceae</taxon>
        <taxon>Salinicola</taxon>
    </lineage>
</organism>
<dbReference type="Pfam" id="PF00005">
    <property type="entry name" value="ABC_tran"/>
    <property type="match status" value="1"/>
</dbReference>
<keyword evidence="3" id="KW-0547">Nucleotide-binding</keyword>
<dbReference type="InterPro" id="IPR027417">
    <property type="entry name" value="P-loop_NTPase"/>
</dbReference>
<dbReference type="RefSeq" id="WP_149437981.1">
    <property type="nucleotide sequence ID" value="NZ_VTPX01000024.1"/>
</dbReference>
<name>A0A640W9Z6_9GAMM</name>
<evidence type="ECO:0000256" key="3">
    <source>
        <dbReference type="ARBA" id="ARBA00022741"/>
    </source>
</evidence>
<evidence type="ECO:0000259" key="7">
    <source>
        <dbReference type="PROSITE" id="PS50893"/>
    </source>
</evidence>
<feature type="domain" description="ABC transporter" evidence="7">
    <location>
        <begin position="1"/>
        <end position="234"/>
    </location>
</feature>
<evidence type="ECO:0000313" key="9">
    <source>
        <dbReference type="Proteomes" id="UP000466024"/>
    </source>
</evidence>
<dbReference type="EMBL" id="VTPX01000024">
    <property type="protein sequence ID" value="KAA0015295.1"/>
    <property type="molecule type" value="Genomic_DNA"/>
</dbReference>
<evidence type="ECO:0000256" key="5">
    <source>
        <dbReference type="ARBA" id="ARBA00022967"/>
    </source>
</evidence>
<dbReference type="InterPro" id="IPR003439">
    <property type="entry name" value="ABC_transporter-like_ATP-bd"/>
</dbReference>
<dbReference type="FunFam" id="3.40.50.300:FF:000134">
    <property type="entry name" value="Iron-enterobactin ABC transporter ATP-binding protein"/>
    <property type="match status" value="1"/>
</dbReference>
<protein>
    <submittedName>
        <fullName evidence="8">ABC transporter ATP-binding protein</fullName>
    </submittedName>
</protein>
<accession>A0A640W9Z6</accession>
<comment type="similarity">
    <text evidence="1">Belongs to the ABC transporter superfamily.</text>
</comment>
<dbReference type="GO" id="GO:0005524">
    <property type="term" value="F:ATP binding"/>
    <property type="evidence" value="ECO:0007669"/>
    <property type="project" value="UniProtKB-KW"/>
</dbReference>
<evidence type="ECO:0000256" key="4">
    <source>
        <dbReference type="ARBA" id="ARBA00022840"/>
    </source>
</evidence>
<dbReference type="SMART" id="SM00382">
    <property type="entry name" value="AAA"/>
    <property type="match status" value="1"/>
</dbReference>
<dbReference type="GO" id="GO:0016887">
    <property type="term" value="F:ATP hydrolysis activity"/>
    <property type="evidence" value="ECO:0007669"/>
    <property type="project" value="InterPro"/>
</dbReference>
<reference evidence="8 9" key="1">
    <citation type="submission" date="2019-08" db="EMBL/GenBank/DDBJ databases">
        <title>Bioinformatics analysis of the strain L3 and L5.</title>
        <authorList>
            <person name="Li X."/>
        </authorList>
    </citation>
    <scope>NUCLEOTIDE SEQUENCE [LARGE SCALE GENOMIC DNA]</scope>
    <source>
        <strain evidence="8 9">L3</strain>
    </source>
</reference>
<comment type="function">
    <text evidence="6">Part of the ABC transporter complex HmuTUV involved in hemin import. Responsible for energy coupling to the transport system.</text>
</comment>
<gene>
    <name evidence="8" type="ORF">F0A16_21100</name>
</gene>
<evidence type="ECO:0000256" key="6">
    <source>
        <dbReference type="ARBA" id="ARBA00037066"/>
    </source>
</evidence>
<keyword evidence="2" id="KW-0813">Transport</keyword>
<evidence type="ECO:0000313" key="8">
    <source>
        <dbReference type="EMBL" id="KAA0015295.1"/>
    </source>
</evidence>
<keyword evidence="9" id="KW-1185">Reference proteome</keyword>
<evidence type="ECO:0000256" key="2">
    <source>
        <dbReference type="ARBA" id="ARBA00022448"/>
    </source>
</evidence>
<proteinExistence type="inferred from homology"/>
<dbReference type="PANTHER" id="PTHR42794">
    <property type="entry name" value="HEMIN IMPORT ATP-BINDING PROTEIN HMUV"/>
    <property type="match status" value="1"/>
</dbReference>
<dbReference type="SUPFAM" id="SSF52540">
    <property type="entry name" value="P-loop containing nucleoside triphosphate hydrolases"/>
    <property type="match status" value="1"/>
</dbReference>